<name>A0A4P9UPC4_METBY</name>
<accession>A0A4P9UPC4</accession>
<evidence type="ECO:0000313" key="2">
    <source>
        <dbReference type="Proteomes" id="UP000305881"/>
    </source>
</evidence>
<evidence type="ECO:0000313" key="1">
    <source>
        <dbReference type="EMBL" id="QCW81396.1"/>
    </source>
</evidence>
<dbReference type="Proteomes" id="UP000305881">
    <property type="component" value="Chromosome"/>
</dbReference>
<protein>
    <submittedName>
        <fullName evidence="1">Uncharacterized protein</fullName>
    </submittedName>
</protein>
<proteinExistence type="predicted"/>
<keyword evidence="2" id="KW-1185">Reference proteome</keyword>
<reference evidence="2" key="1">
    <citation type="journal article" date="2019" name="J. Bacteriol.">
        <title>A Mutagenic Screen Identifies a TonB-Dependent Receptor Required for the Lanthanide Metal Switch in the Type I Methanotroph 'Methylotuvimicrobium buryatense' 5GB1C.</title>
        <authorList>
            <person name="Groom J.D."/>
            <person name="Ford S.M."/>
            <person name="Pesesky M.W."/>
            <person name="Lidstrom M.E."/>
        </authorList>
    </citation>
    <scope>NUCLEOTIDE SEQUENCE [LARGE SCALE GENOMIC DNA]</scope>
    <source>
        <strain evidence="2">5GB1C</strain>
    </source>
</reference>
<sequence>MKRCPCCNARLNDAPLCPRCGADLSRVLSCEQRAKQWLALSLQTLEAGHATIAAHAVKRSLSYRQTLEARIFREFLIRHQYGALYDSLARQDWPSARQTISNLHVLQGDNEALRRFQEFINHLSARSTNHSEPYSRWHLL</sequence>
<dbReference type="EMBL" id="CP035467">
    <property type="protein sequence ID" value="QCW81396.1"/>
    <property type="molecule type" value="Genomic_DNA"/>
</dbReference>
<dbReference type="AlphaFoldDB" id="A0A4P9UPC4"/>
<dbReference type="STRING" id="675511.GCA_000341735_02334"/>
<dbReference type="KEGG" id="mbur:EQU24_03375"/>
<dbReference type="RefSeq" id="WP_017840850.1">
    <property type="nucleotide sequence ID" value="NZ_CP035467.1"/>
</dbReference>
<dbReference type="OrthoDB" id="5770924at2"/>
<gene>
    <name evidence="1" type="ORF">EQU24_03375</name>
</gene>
<organism evidence="1 2">
    <name type="scientific">Methylotuvimicrobium buryatense</name>
    <name type="common">Methylomicrobium buryatense</name>
    <dbReference type="NCBI Taxonomy" id="95641"/>
    <lineage>
        <taxon>Bacteria</taxon>
        <taxon>Pseudomonadati</taxon>
        <taxon>Pseudomonadota</taxon>
        <taxon>Gammaproteobacteria</taxon>
        <taxon>Methylococcales</taxon>
        <taxon>Methylococcaceae</taxon>
        <taxon>Methylotuvimicrobium</taxon>
    </lineage>
</organism>